<feature type="domain" description="Saccharopine dehydrogenase NADP binding" evidence="3">
    <location>
        <begin position="13"/>
        <end position="146"/>
    </location>
</feature>
<dbReference type="Gene3D" id="3.40.50.720">
    <property type="entry name" value="NAD(P)-binding Rossmann-like Domain"/>
    <property type="match status" value="1"/>
</dbReference>
<keyword evidence="2" id="KW-1133">Transmembrane helix</keyword>
<organism evidence="4 5">
    <name type="scientific">Tribonema minus</name>
    <dbReference type="NCBI Taxonomy" id="303371"/>
    <lineage>
        <taxon>Eukaryota</taxon>
        <taxon>Sar</taxon>
        <taxon>Stramenopiles</taxon>
        <taxon>Ochrophyta</taxon>
        <taxon>PX clade</taxon>
        <taxon>Xanthophyceae</taxon>
        <taxon>Tribonematales</taxon>
        <taxon>Tribonemataceae</taxon>
        <taxon>Tribonema</taxon>
    </lineage>
</organism>
<gene>
    <name evidence="4" type="ORF">JKP88DRAFT_298840</name>
</gene>
<comment type="similarity">
    <text evidence="1">Belongs to the saccharopine dehydrogenase family.</text>
</comment>
<dbReference type="AlphaFoldDB" id="A0A836CMB4"/>
<dbReference type="InterPro" id="IPR036291">
    <property type="entry name" value="NAD(P)-bd_dom_sf"/>
</dbReference>
<keyword evidence="2" id="KW-0472">Membrane</keyword>
<dbReference type="InterPro" id="IPR051276">
    <property type="entry name" value="Saccharopine_DH-like_oxidrdct"/>
</dbReference>
<keyword evidence="5" id="KW-1185">Reference proteome</keyword>
<reference evidence="4" key="1">
    <citation type="submission" date="2021-02" db="EMBL/GenBank/DDBJ databases">
        <title>First Annotated Genome of the Yellow-green Alga Tribonema minus.</title>
        <authorList>
            <person name="Mahan K.M."/>
        </authorList>
    </citation>
    <scope>NUCLEOTIDE SEQUENCE</scope>
    <source>
        <strain evidence="4">UTEX B ZZ1240</strain>
    </source>
</reference>
<dbReference type="Pfam" id="PF03435">
    <property type="entry name" value="Sacchrp_dh_NADP"/>
    <property type="match status" value="1"/>
</dbReference>
<comment type="caution">
    <text evidence="4">The sequence shown here is derived from an EMBL/GenBank/DDBJ whole genome shotgun (WGS) entry which is preliminary data.</text>
</comment>
<keyword evidence="2" id="KW-0812">Transmembrane</keyword>
<proteinExistence type="inferred from homology"/>
<name>A0A836CMB4_9STRA</name>
<dbReference type="SUPFAM" id="SSF51735">
    <property type="entry name" value="NAD(P)-binding Rossmann-fold domains"/>
    <property type="match status" value="1"/>
</dbReference>
<sequence length="442" mass="46386">MAPLPVGSRPHHILVWGATGFTGRLIVEYLHANYPLDADGGSAAQPPLRWALAGRNEERLRAVKRDLGLPPGLPHLIADSHDEASLEAMSGQADVVITTVGPYLKYGTILVEACARAGTHLCDLTGESLWVEEIIEKFDKVAQSTGAKIVPSCGFDSIPADMGTFMIADHLKRVHNTETVEVTYHPGKFSSGAPSGGTVASLMGIVEAAWEGGAKVRNQLNDPYLLVPSDQRPTYSNPSTGGGFGYDAAARGWTAPFVFAGHDSKIVHRSNALLHYGPLRYRECMLFGGRVLGLVPALCVAAALNVAAALLFLPPTRALLRRALPKAGDGPTQEQRDSGFFWVNLEGKGADGTRVAGVVGSDHGDCGYKETAKMLSECAVTLALDGARLPARGGVLTTASAMGAPLLERLRARGMTFTVETVAPGGGSGAAAASADGSKKEL</sequence>
<dbReference type="OrthoDB" id="10268090at2759"/>
<dbReference type="InterPro" id="IPR005097">
    <property type="entry name" value="Sacchrp_dh_NADP-bd"/>
</dbReference>
<evidence type="ECO:0000259" key="3">
    <source>
        <dbReference type="Pfam" id="PF03435"/>
    </source>
</evidence>
<dbReference type="GO" id="GO:0005886">
    <property type="term" value="C:plasma membrane"/>
    <property type="evidence" value="ECO:0007669"/>
    <property type="project" value="TreeGrafter"/>
</dbReference>
<accession>A0A836CMB4</accession>
<feature type="transmembrane region" description="Helical" evidence="2">
    <location>
        <begin position="291"/>
        <end position="313"/>
    </location>
</feature>
<evidence type="ECO:0000313" key="4">
    <source>
        <dbReference type="EMBL" id="KAG5190508.1"/>
    </source>
</evidence>
<evidence type="ECO:0000256" key="2">
    <source>
        <dbReference type="SAM" id="Phobius"/>
    </source>
</evidence>
<dbReference type="EMBL" id="JAFCMP010000034">
    <property type="protein sequence ID" value="KAG5190508.1"/>
    <property type="molecule type" value="Genomic_DNA"/>
</dbReference>
<evidence type="ECO:0000313" key="5">
    <source>
        <dbReference type="Proteomes" id="UP000664859"/>
    </source>
</evidence>
<evidence type="ECO:0000256" key="1">
    <source>
        <dbReference type="ARBA" id="ARBA00038048"/>
    </source>
</evidence>
<dbReference type="PANTHER" id="PTHR12286:SF5">
    <property type="entry name" value="SACCHAROPINE DEHYDROGENASE-LIKE OXIDOREDUCTASE"/>
    <property type="match status" value="1"/>
</dbReference>
<protein>
    <recommendedName>
        <fullName evidence="3">Saccharopine dehydrogenase NADP binding domain-containing protein</fullName>
    </recommendedName>
</protein>
<dbReference type="GO" id="GO:0009247">
    <property type="term" value="P:glycolipid biosynthetic process"/>
    <property type="evidence" value="ECO:0007669"/>
    <property type="project" value="TreeGrafter"/>
</dbReference>
<dbReference type="PANTHER" id="PTHR12286">
    <property type="entry name" value="SACCHAROPINE DEHYDROGENASE-LIKE OXIDOREDUCTASE"/>
    <property type="match status" value="1"/>
</dbReference>
<dbReference type="Proteomes" id="UP000664859">
    <property type="component" value="Unassembled WGS sequence"/>
</dbReference>